<organism evidence="1 2">
    <name type="scientific">Ignelater luminosus</name>
    <name type="common">Cucubano</name>
    <name type="synonym">Pyrophorus luminosus</name>
    <dbReference type="NCBI Taxonomy" id="2038154"/>
    <lineage>
        <taxon>Eukaryota</taxon>
        <taxon>Metazoa</taxon>
        <taxon>Ecdysozoa</taxon>
        <taxon>Arthropoda</taxon>
        <taxon>Hexapoda</taxon>
        <taxon>Insecta</taxon>
        <taxon>Pterygota</taxon>
        <taxon>Neoptera</taxon>
        <taxon>Endopterygota</taxon>
        <taxon>Coleoptera</taxon>
        <taxon>Polyphaga</taxon>
        <taxon>Elateriformia</taxon>
        <taxon>Elateroidea</taxon>
        <taxon>Elateridae</taxon>
        <taxon>Agrypninae</taxon>
        <taxon>Pyrophorini</taxon>
        <taxon>Ignelater</taxon>
    </lineage>
</organism>
<comment type="caution">
    <text evidence="1">The sequence shown here is derived from an EMBL/GenBank/DDBJ whole genome shotgun (WGS) entry which is preliminary data.</text>
</comment>
<name>A0A8K0G4D3_IGNLU</name>
<proteinExistence type="predicted"/>
<dbReference type="EMBL" id="VTPC01089916">
    <property type="protein sequence ID" value="KAF2885526.1"/>
    <property type="molecule type" value="Genomic_DNA"/>
</dbReference>
<reference evidence="1" key="1">
    <citation type="submission" date="2019-08" db="EMBL/GenBank/DDBJ databases">
        <title>The genome of the North American firefly Photinus pyralis.</title>
        <authorList>
            <consortium name="Photinus pyralis genome working group"/>
            <person name="Fallon T.R."/>
            <person name="Sander Lower S.E."/>
            <person name="Weng J.-K."/>
        </authorList>
    </citation>
    <scope>NUCLEOTIDE SEQUENCE</scope>
    <source>
        <strain evidence="1">TRF0915ILg1</strain>
        <tissue evidence="1">Whole body</tissue>
    </source>
</reference>
<dbReference type="AlphaFoldDB" id="A0A8K0G4D3"/>
<gene>
    <name evidence="1" type="ORF">ILUMI_20676</name>
</gene>
<accession>A0A8K0G4D3</accession>
<keyword evidence="2" id="KW-1185">Reference proteome</keyword>
<evidence type="ECO:0000313" key="1">
    <source>
        <dbReference type="EMBL" id="KAF2885526.1"/>
    </source>
</evidence>
<dbReference type="Proteomes" id="UP000801492">
    <property type="component" value="Unassembled WGS sequence"/>
</dbReference>
<sequence>MADTTPDCSHKDILSVVVRIADSQGVPREKLLEVLEAKDETGTGLATGIHKTLSTPQAFVETYIKLSPIAIPVRIHVSFILPARIQRSAGHVDKSAPMNVQTCMETLRPLFKLFTILVTRTSFSFEDLQDALELFLNKDERPNVHALQAELEVLFDNCVNAKSMVEISRKACELKAILKLAFTFI</sequence>
<protein>
    <submittedName>
        <fullName evidence="1">Uncharacterized protein</fullName>
    </submittedName>
</protein>
<evidence type="ECO:0000313" key="2">
    <source>
        <dbReference type="Proteomes" id="UP000801492"/>
    </source>
</evidence>